<protein>
    <submittedName>
        <fullName evidence="1">Uncharacterized protein</fullName>
    </submittedName>
</protein>
<proteinExistence type="predicted"/>
<organism evidence="1 2">
    <name type="scientific">Paenibacillus radicis</name>
    <name type="common">ex Gao et al. 2016</name>
    <dbReference type="NCBI Taxonomy" id="1737354"/>
    <lineage>
        <taxon>Bacteria</taxon>
        <taxon>Bacillati</taxon>
        <taxon>Bacillota</taxon>
        <taxon>Bacilli</taxon>
        <taxon>Bacillales</taxon>
        <taxon>Paenibacillaceae</taxon>
        <taxon>Paenibacillus</taxon>
    </lineage>
</organism>
<gene>
    <name evidence="1" type="ORF">GCM10010918_11380</name>
</gene>
<sequence>MDQVFADGTEIMVSVASQPRDAYVKVIEQWYKSPSGFLVQATASGMYIKFTKYLTKQQKAELLQIIRDLNYSS</sequence>
<evidence type="ECO:0000313" key="2">
    <source>
        <dbReference type="Proteomes" id="UP000600247"/>
    </source>
</evidence>
<comment type="caution">
    <text evidence="1">The sequence shown here is derived from an EMBL/GenBank/DDBJ whole genome shotgun (WGS) entry which is preliminary data.</text>
</comment>
<dbReference type="EMBL" id="BMHY01000002">
    <property type="protein sequence ID" value="GGG59904.1"/>
    <property type="molecule type" value="Genomic_DNA"/>
</dbReference>
<accession>A0A917LWI8</accession>
<keyword evidence="2" id="KW-1185">Reference proteome</keyword>
<evidence type="ECO:0000313" key="1">
    <source>
        <dbReference type="EMBL" id="GGG59904.1"/>
    </source>
</evidence>
<dbReference type="Proteomes" id="UP000600247">
    <property type="component" value="Unassembled WGS sequence"/>
</dbReference>
<name>A0A917LWI8_9BACL</name>
<dbReference type="RefSeq" id="WP_188887991.1">
    <property type="nucleotide sequence ID" value="NZ_BMHY01000002.1"/>
</dbReference>
<dbReference type="AlphaFoldDB" id="A0A917LWI8"/>
<reference evidence="1 2" key="1">
    <citation type="journal article" date="2014" name="Int. J. Syst. Evol. Microbiol.">
        <title>Complete genome sequence of Corynebacterium casei LMG S-19264T (=DSM 44701T), isolated from a smear-ripened cheese.</title>
        <authorList>
            <consortium name="US DOE Joint Genome Institute (JGI-PGF)"/>
            <person name="Walter F."/>
            <person name="Albersmeier A."/>
            <person name="Kalinowski J."/>
            <person name="Ruckert C."/>
        </authorList>
    </citation>
    <scope>NUCLEOTIDE SEQUENCE [LARGE SCALE GENOMIC DNA]</scope>
    <source>
        <strain evidence="1 2">CGMCC 1.15286</strain>
    </source>
</reference>